<evidence type="ECO:0000256" key="9">
    <source>
        <dbReference type="RuleBase" id="RU003640"/>
    </source>
</evidence>
<protein>
    <recommendedName>
        <fullName evidence="3 9">NADH-ubiquinone oxidoreductase chain 3</fullName>
        <ecNumber evidence="9">7.1.1.2</ecNumber>
    </recommendedName>
</protein>
<geneLocation type="mitochondrion" evidence="10"/>
<feature type="transmembrane region" description="Helical" evidence="9">
    <location>
        <begin position="6"/>
        <end position="25"/>
    </location>
</feature>
<evidence type="ECO:0000313" key="10">
    <source>
        <dbReference type="EMBL" id="ALI86581.1"/>
    </source>
</evidence>
<dbReference type="GeneID" id="26120480"/>
<keyword evidence="9" id="KW-0679">Respiratory chain</keyword>
<dbReference type="GO" id="GO:0030964">
    <property type="term" value="C:NADH dehydrogenase complex"/>
    <property type="evidence" value="ECO:0007669"/>
    <property type="project" value="TreeGrafter"/>
</dbReference>
<comment type="similarity">
    <text evidence="2 9">Belongs to the complex I subunit 3 family.</text>
</comment>
<comment type="catalytic activity">
    <reaction evidence="8 9">
        <text>a ubiquinone + NADH + 5 H(+)(in) = a ubiquinol + NAD(+) + 4 H(+)(out)</text>
        <dbReference type="Rhea" id="RHEA:29091"/>
        <dbReference type="Rhea" id="RHEA-COMP:9565"/>
        <dbReference type="Rhea" id="RHEA-COMP:9566"/>
        <dbReference type="ChEBI" id="CHEBI:15378"/>
        <dbReference type="ChEBI" id="CHEBI:16389"/>
        <dbReference type="ChEBI" id="CHEBI:17976"/>
        <dbReference type="ChEBI" id="CHEBI:57540"/>
        <dbReference type="ChEBI" id="CHEBI:57945"/>
        <dbReference type="EC" id="7.1.1.2"/>
    </reaction>
</comment>
<dbReference type="PANTHER" id="PTHR11058:SF9">
    <property type="entry name" value="NADH-UBIQUINONE OXIDOREDUCTASE CHAIN 3"/>
    <property type="match status" value="1"/>
</dbReference>
<dbReference type="InterPro" id="IPR000440">
    <property type="entry name" value="NADH_UbQ/plastoQ_OxRdtase_su3"/>
</dbReference>
<evidence type="ECO:0000256" key="6">
    <source>
        <dbReference type="ARBA" id="ARBA00022989"/>
    </source>
</evidence>
<dbReference type="GO" id="GO:0008137">
    <property type="term" value="F:NADH dehydrogenase (ubiquinone) activity"/>
    <property type="evidence" value="ECO:0007669"/>
    <property type="project" value="UniProtKB-UniRule"/>
</dbReference>
<evidence type="ECO:0000256" key="3">
    <source>
        <dbReference type="ARBA" id="ARBA00021007"/>
    </source>
</evidence>
<organism evidence="10">
    <name type="scientific">Megaphragma amalphitanum</name>
    <dbReference type="NCBI Taxonomy" id="1735703"/>
    <lineage>
        <taxon>Eukaryota</taxon>
        <taxon>Metazoa</taxon>
        <taxon>Ecdysozoa</taxon>
        <taxon>Arthropoda</taxon>
        <taxon>Hexapoda</taxon>
        <taxon>Insecta</taxon>
        <taxon>Pterygota</taxon>
        <taxon>Neoptera</taxon>
        <taxon>Endopterygota</taxon>
        <taxon>Hymenoptera</taxon>
        <taxon>Apocrita</taxon>
        <taxon>Proctotrupomorpha</taxon>
        <taxon>Chalcidoidea</taxon>
        <taxon>Trichogrammatidae</taxon>
        <taxon>Megaphragma</taxon>
    </lineage>
</organism>
<dbReference type="Gene3D" id="1.20.58.1610">
    <property type="entry name" value="NADH:ubiquinone/plastoquinone oxidoreductase, chain 3"/>
    <property type="match status" value="1"/>
</dbReference>
<feature type="transmembrane region" description="Helical" evidence="9">
    <location>
        <begin position="57"/>
        <end position="78"/>
    </location>
</feature>
<feature type="transmembrane region" description="Helical" evidence="9">
    <location>
        <begin position="84"/>
        <end position="105"/>
    </location>
</feature>
<dbReference type="InterPro" id="IPR038430">
    <property type="entry name" value="NDAH_ubi_oxred_su3_sf"/>
</dbReference>
<keyword evidence="9 10" id="KW-0496">Mitochondrion</keyword>
<keyword evidence="9" id="KW-1278">Translocase</keyword>
<evidence type="ECO:0000256" key="5">
    <source>
        <dbReference type="ARBA" id="ARBA00022692"/>
    </source>
</evidence>
<evidence type="ECO:0000256" key="2">
    <source>
        <dbReference type="ARBA" id="ARBA00008472"/>
    </source>
</evidence>
<keyword evidence="4 9" id="KW-0813">Transport</keyword>
<dbReference type="PANTHER" id="PTHR11058">
    <property type="entry name" value="NADH-UBIQUINONE OXIDOREDUCTASE CHAIN 3"/>
    <property type="match status" value="1"/>
</dbReference>
<dbReference type="GO" id="GO:0031966">
    <property type="term" value="C:mitochondrial membrane"/>
    <property type="evidence" value="ECO:0007669"/>
    <property type="project" value="UniProtKB-SubCell"/>
</dbReference>
<keyword evidence="9" id="KW-0520">NAD</keyword>
<evidence type="ECO:0000256" key="7">
    <source>
        <dbReference type="ARBA" id="ARBA00023136"/>
    </source>
</evidence>
<dbReference type="AlphaFoldDB" id="A0A0P0CFH8"/>
<evidence type="ECO:0000256" key="4">
    <source>
        <dbReference type="ARBA" id="ARBA00022448"/>
    </source>
</evidence>
<dbReference type="Pfam" id="PF00507">
    <property type="entry name" value="Oxidored_q4"/>
    <property type="match status" value="1"/>
</dbReference>
<comment type="function">
    <text evidence="9">Core subunit of the mitochondrial membrane respiratory chain NADH dehydrogenase (Complex I) which catalyzes electron transfer from NADH through the respiratory chain, using ubiquinone as an electron acceptor. Essential for the catalytic activity of complex I.</text>
</comment>
<dbReference type="RefSeq" id="YP_009176333.1">
    <property type="nucleotide sequence ID" value="NC_028196.1"/>
</dbReference>
<keyword evidence="6 9" id="KW-1133">Transmembrane helix</keyword>
<comment type="subcellular location">
    <subcellularLocation>
        <location evidence="1">Membrane</location>
    </subcellularLocation>
    <subcellularLocation>
        <location evidence="9">Mitochondrion membrane</location>
        <topology evidence="9">Multi-pass membrane protein</topology>
    </subcellularLocation>
</comment>
<keyword evidence="5 9" id="KW-0812">Transmembrane</keyword>
<proteinExistence type="inferred from homology"/>
<evidence type="ECO:0000256" key="8">
    <source>
        <dbReference type="ARBA" id="ARBA00049551"/>
    </source>
</evidence>
<accession>A0A0P0CFH8</accession>
<keyword evidence="7 9" id="KW-0472">Membrane</keyword>
<keyword evidence="9" id="KW-0830">Ubiquinone</keyword>
<dbReference type="EMBL" id="KT373787">
    <property type="protein sequence ID" value="ALI86581.1"/>
    <property type="molecule type" value="Genomic_DNA"/>
</dbReference>
<dbReference type="EC" id="7.1.1.2" evidence="9"/>
<dbReference type="CTD" id="4537"/>
<name>A0A0P0CFH8_9HYME</name>
<reference evidence="10" key="1">
    <citation type="submission" date="2015-08" db="EMBL/GenBank/DDBJ databases">
        <title>Complete mitochondrial genome of Megaphragma amalphitanum.</title>
        <authorList>
            <person name="Nedoluzhko A."/>
            <person name="Sharko F."/>
            <person name="Sokolov A."/>
            <person name="Boulygina E."/>
            <person name="Tsygankova S."/>
            <person name="Polilov A."/>
            <person name="Prokhortchouk E."/>
            <person name="Skryabin K."/>
        </authorList>
    </citation>
    <scope>NUCLEOTIDE SEQUENCE</scope>
</reference>
<sequence length="116" mass="13660">MYLNLLVLLLILIILLLMLTVNMLISKKMFKNQDKISPFECGYDSLSNNRMPFSLQFYLITVIFLIFDVEIALILPLIKSMQFYLYMLSLSMIIILLILLFGLLLEWKEGALNWFK</sequence>
<keyword evidence="9" id="KW-0249">Electron transport</keyword>
<evidence type="ECO:0000256" key="1">
    <source>
        <dbReference type="ARBA" id="ARBA00004370"/>
    </source>
</evidence>
<gene>
    <name evidence="10" type="primary">ND3</name>
</gene>